<evidence type="ECO:0000259" key="15">
    <source>
        <dbReference type="Pfam" id="PF17837"/>
    </source>
</evidence>
<feature type="binding site" evidence="13">
    <location>
        <position position="138"/>
    </location>
    <ligand>
        <name>Mg(2+)</name>
        <dbReference type="ChEBI" id="CHEBI:18420"/>
    </ligand>
</feature>
<feature type="domain" description="4'-phosphopantetheinyl transferase" evidence="14">
    <location>
        <begin position="134"/>
        <end position="229"/>
    </location>
</feature>
<evidence type="ECO:0000256" key="1">
    <source>
        <dbReference type="ARBA" id="ARBA00003937"/>
    </source>
</evidence>
<sequence length="250" mass="27671">MRWREATPPGRISAMSEPDFVTPPLAHWPLPQALPGAILCSSRFDPQRLDADAFARHAIDLPPSIARAVAKRRAEFLAGRLCARAGIRCLGGHDEVPGLSEDRSPSWPAGLCGSITHGAGWAAAVVARNEAWRGLGLDVENLLETARAKRLLEEILTPGERQRLDPQRLALTVTLSFSLKESLFKALYPLVGTRFYFEHAELLDWDDQGHARLRLLCDLSAEWHNGRELEGQFACFDGRLLSLVGIPARR</sequence>
<dbReference type="Proteomes" id="UP000199636">
    <property type="component" value="Unassembled WGS sequence"/>
</dbReference>
<organism evidence="16 17">
    <name type="scientific">Pseudomonas panipatensis</name>
    <dbReference type="NCBI Taxonomy" id="428992"/>
    <lineage>
        <taxon>Bacteria</taxon>
        <taxon>Pseudomonadati</taxon>
        <taxon>Pseudomonadota</taxon>
        <taxon>Gammaproteobacteria</taxon>
        <taxon>Pseudomonadales</taxon>
        <taxon>Pseudomonadaceae</taxon>
        <taxon>Pseudomonas</taxon>
    </lineage>
</organism>
<comment type="similarity">
    <text evidence="3">Belongs to the P-Pant transferase superfamily. EntD family.</text>
</comment>
<comment type="pathway">
    <text evidence="2">Siderophore biosynthesis; enterobactin biosynthesis.</text>
</comment>
<comment type="cofactor">
    <cofactor evidence="13">
        <name>Mg(2+)</name>
        <dbReference type="ChEBI" id="CHEBI:18420"/>
    </cofactor>
</comment>
<feature type="binding site" evidence="12">
    <location>
        <position position="80"/>
    </location>
    <ligand>
        <name>CoA</name>
        <dbReference type="ChEBI" id="CHEBI:57287"/>
    </ligand>
</feature>
<dbReference type="AlphaFoldDB" id="A0A1G8G7F3"/>
<dbReference type="Pfam" id="PF17837">
    <property type="entry name" value="4PPT_N"/>
    <property type="match status" value="1"/>
</dbReference>
<feature type="binding site" evidence="12">
    <location>
        <begin position="116"/>
        <end position="117"/>
    </location>
    <ligand>
        <name>CoA</name>
        <dbReference type="ChEBI" id="CHEBI:57287"/>
    </ligand>
</feature>
<comment type="function">
    <text evidence="1">Involved in the biosynthesis of the siderophore enterobactin (enterochelin), which is a macrocyclic trimeric lactone of N-(2,3-dihydroxybenzoyl)-serine. The serine trilactone serves as a scaffolding for the three catechol functionalities that provide hexadentate coordination for the tightly ligated iron(2+) atoms. Plays an essential role in the assembly of the enterobactin by catalyzing the transfer of the 4'-phosphopantetheine (Ppant) moiety from coenzyme A to the apo-domains of both EntB (ArCP domain) and EntF (PCP domain) to yield their holo-forms which make them competent for the activation of 2,3-dihydroxybenzoate (DHB) and L-serine, respectively.</text>
</comment>
<gene>
    <name evidence="16" type="ORF">SAMN05216272_10453</name>
</gene>
<dbReference type="InterPro" id="IPR041354">
    <property type="entry name" value="4PPT_N"/>
</dbReference>
<keyword evidence="17" id="KW-1185">Reference proteome</keyword>
<evidence type="ECO:0000256" key="8">
    <source>
        <dbReference type="ARBA" id="ARBA00029894"/>
    </source>
</evidence>
<feature type="binding site" evidence="12">
    <location>
        <position position="185"/>
    </location>
    <ligand>
        <name>CoA</name>
        <dbReference type="ChEBI" id="CHEBI:57287"/>
    </ligand>
</feature>
<dbReference type="GO" id="GO:0008897">
    <property type="term" value="F:holo-[acyl-carrier-protein] synthase activity"/>
    <property type="evidence" value="ECO:0007669"/>
    <property type="project" value="InterPro"/>
</dbReference>
<feature type="binding site" evidence="12">
    <location>
        <position position="181"/>
    </location>
    <ligand>
        <name>CoA</name>
        <dbReference type="ChEBI" id="CHEBI:57287"/>
    </ligand>
</feature>
<dbReference type="Pfam" id="PF01648">
    <property type="entry name" value="ACPS"/>
    <property type="match status" value="1"/>
</dbReference>
<keyword evidence="6" id="KW-0808">Transferase</keyword>
<comment type="catalytic activity">
    <reaction evidence="11">
        <text>apo-[peptidyl-carrier protein] + CoA = holo-[peptidyl-carrier protein] + adenosine 3',5'-bisphosphate + H(+)</text>
        <dbReference type="Rhea" id="RHEA:46228"/>
        <dbReference type="Rhea" id="RHEA-COMP:11479"/>
        <dbReference type="Rhea" id="RHEA-COMP:11480"/>
        <dbReference type="ChEBI" id="CHEBI:15378"/>
        <dbReference type="ChEBI" id="CHEBI:29999"/>
        <dbReference type="ChEBI" id="CHEBI:57287"/>
        <dbReference type="ChEBI" id="CHEBI:58343"/>
        <dbReference type="ChEBI" id="CHEBI:64479"/>
    </reaction>
</comment>
<dbReference type="InterPro" id="IPR003542">
    <property type="entry name" value="Enbac_synth_compD-like"/>
</dbReference>
<proteinExistence type="inferred from homology"/>
<dbReference type="InterPro" id="IPR037143">
    <property type="entry name" value="4-PPantetheinyl_Trfase_dom_sf"/>
</dbReference>
<keyword evidence="13" id="KW-0479">Metal-binding</keyword>
<dbReference type="PRINTS" id="PR01399">
    <property type="entry name" value="ENTSNTHTASED"/>
</dbReference>
<comment type="subunit">
    <text evidence="4">EntB, EntD, EntE, and EntF form a multienzyme complex called enterobactin synthase.</text>
</comment>
<dbReference type="GO" id="GO:0009366">
    <property type="term" value="C:enterobactin synthetase complex"/>
    <property type="evidence" value="ECO:0007669"/>
    <property type="project" value="InterPro"/>
</dbReference>
<evidence type="ECO:0000256" key="2">
    <source>
        <dbReference type="ARBA" id="ARBA00004993"/>
    </source>
</evidence>
<evidence type="ECO:0000256" key="9">
    <source>
        <dbReference type="ARBA" id="ARBA00031996"/>
    </source>
</evidence>
<evidence type="ECO:0000256" key="11">
    <source>
        <dbReference type="ARBA" id="ARBA00049191"/>
    </source>
</evidence>
<dbReference type="PANTHER" id="PTHR38096:SF1">
    <property type="entry name" value="ENTEROBACTIN SYNTHASE COMPONENT D"/>
    <property type="match status" value="1"/>
</dbReference>
<name>A0A1G8G7F3_9PSED</name>
<evidence type="ECO:0000256" key="12">
    <source>
        <dbReference type="PIRSR" id="PIRSR603542-1"/>
    </source>
</evidence>
<dbReference type="EMBL" id="FNDS01000004">
    <property type="protein sequence ID" value="SDH90186.1"/>
    <property type="molecule type" value="Genomic_DNA"/>
</dbReference>
<evidence type="ECO:0000256" key="3">
    <source>
        <dbReference type="ARBA" id="ARBA00008342"/>
    </source>
</evidence>
<feature type="domain" description="4'-phosphopantetheinyl transferase N-terminal" evidence="15">
    <location>
        <begin position="65"/>
        <end position="127"/>
    </location>
</feature>
<dbReference type="UniPathway" id="UPA00017"/>
<feature type="binding site" evidence="13">
    <location>
        <position position="140"/>
    </location>
    <ligand>
        <name>Mg(2+)</name>
        <dbReference type="ChEBI" id="CHEBI:18420"/>
    </ligand>
</feature>
<dbReference type="SUPFAM" id="SSF56214">
    <property type="entry name" value="4'-phosphopantetheinyl transferase"/>
    <property type="match status" value="1"/>
</dbReference>
<dbReference type="InterPro" id="IPR008278">
    <property type="entry name" value="4-PPantetheinyl_Trfase_dom"/>
</dbReference>
<dbReference type="PANTHER" id="PTHR38096">
    <property type="entry name" value="ENTEROBACTIN SYNTHASE COMPONENT D"/>
    <property type="match status" value="1"/>
</dbReference>
<accession>A0A1G8G7F3</accession>
<dbReference type="GO" id="GO:0000287">
    <property type="term" value="F:magnesium ion binding"/>
    <property type="evidence" value="ECO:0007669"/>
    <property type="project" value="InterPro"/>
</dbReference>
<keyword evidence="7" id="KW-0259">Enterobactin biosynthesis</keyword>
<evidence type="ECO:0000259" key="14">
    <source>
        <dbReference type="Pfam" id="PF01648"/>
    </source>
</evidence>
<evidence type="ECO:0000256" key="7">
    <source>
        <dbReference type="ARBA" id="ARBA00023191"/>
    </source>
</evidence>
<dbReference type="STRING" id="428992.SAMN05216272_10453"/>
<dbReference type="GO" id="GO:0009239">
    <property type="term" value="P:enterobactin biosynthetic process"/>
    <property type="evidence" value="ECO:0007669"/>
    <property type="project" value="UniProtKB-UniPathway"/>
</dbReference>
<evidence type="ECO:0000256" key="6">
    <source>
        <dbReference type="ARBA" id="ARBA00022679"/>
    </source>
</evidence>
<feature type="binding site" evidence="12">
    <location>
        <position position="72"/>
    </location>
    <ligand>
        <name>CoA</name>
        <dbReference type="ChEBI" id="CHEBI:57287"/>
    </ligand>
</feature>
<evidence type="ECO:0000256" key="10">
    <source>
        <dbReference type="ARBA" id="ARBA00049176"/>
    </source>
</evidence>
<evidence type="ECO:0000256" key="4">
    <source>
        <dbReference type="ARBA" id="ARBA00011503"/>
    </source>
</evidence>
<protein>
    <recommendedName>
        <fullName evidence="5">Enterobactin synthase component D</fullName>
    </recommendedName>
    <alternativeName>
        <fullName evidence="8">4'-phosphopantetheinyl transferase EntD</fullName>
    </alternativeName>
    <alternativeName>
        <fullName evidence="9">Enterochelin synthase D</fullName>
    </alternativeName>
</protein>
<reference evidence="17" key="1">
    <citation type="submission" date="2016-10" db="EMBL/GenBank/DDBJ databases">
        <authorList>
            <person name="Varghese N."/>
            <person name="Submissions S."/>
        </authorList>
    </citation>
    <scope>NUCLEOTIDE SEQUENCE [LARGE SCALE GENOMIC DNA]</scope>
    <source>
        <strain evidence="17">CCM 7469</strain>
    </source>
</reference>
<evidence type="ECO:0000313" key="17">
    <source>
        <dbReference type="Proteomes" id="UP000199636"/>
    </source>
</evidence>
<dbReference type="GO" id="GO:0005886">
    <property type="term" value="C:plasma membrane"/>
    <property type="evidence" value="ECO:0007669"/>
    <property type="project" value="TreeGrafter"/>
</dbReference>
<feature type="binding site" evidence="12">
    <location>
        <position position="138"/>
    </location>
    <ligand>
        <name>CoA</name>
        <dbReference type="ChEBI" id="CHEBI:57287"/>
    </ligand>
</feature>
<evidence type="ECO:0000313" key="16">
    <source>
        <dbReference type="EMBL" id="SDH90186.1"/>
    </source>
</evidence>
<evidence type="ECO:0000256" key="13">
    <source>
        <dbReference type="PIRSR" id="PIRSR603542-2"/>
    </source>
</evidence>
<comment type="catalytic activity">
    <reaction evidence="10">
        <text>apo-[aryl-carrier protein] + CoA = holo-[aryl-carrier protein] + adenosine 3',5'-bisphosphate + H(+)</text>
        <dbReference type="Rhea" id="RHEA:48404"/>
        <dbReference type="Rhea" id="RHEA-COMP:15903"/>
        <dbReference type="Rhea" id="RHEA-COMP:17557"/>
        <dbReference type="ChEBI" id="CHEBI:15378"/>
        <dbReference type="ChEBI" id="CHEBI:29999"/>
        <dbReference type="ChEBI" id="CHEBI:57287"/>
        <dbReference type="ChEBI" id="CHEBI:58343"/>
        <dbReference type="ChEBI" id="CHEBI:64479"/>
    </reaction>
</comment>
<dbReference type="Gene3D" id="3.90.470.20">
    <property type="entry name" value="4'-phosphopantetheinyl transferase domain"/>
    <property type="match status" value="1"/>
</dbReference>
<evidence type="ECO:0000256" key="5">
    <source>
        <dbReference type="ARBA" id="ARBA00019087"/>
    </source>
</evidence>
<keyword evidence="13" id="KW-0460">Magnesium</keyword>